<dbReference type="PANTHER" id="PTHR42085">
    <property type="entry name" value="F-BOX DOMAIN-CONTAINING PROTEIN"/>
    <property type="match status" value="1"/>
</dbReference>
<evidence type="ECO:0000313" key="1">
    <source>
        <dbReference type="EMBL" id="KAF2419894.1"/>
    </source>
</evidence>
<accession>A0A9P4TTA4</accession>
<proteinExistence type="predicted"/>
<dbReference type="PANTHER" id="PTHR42085:SF8">
    <property type="entry name" value="F-BOX DOMAIN-CONTAINING PROTEIN"/>
    <property type="match status" value="1"/>
</dbReference>
<dbReference type="InterPro" id="IPR038883">
    <property type="entry name" value="AN11006-like"/>
</dbReference>
<reference evidence="1" key="1">
    <citation type="journal article" date="2020" name="Stud. Mycol.">
        <title>101 Dothideomycetes genomes: a test case for predicting lifestyles and emergence of pathogens.</title>
        <authorList>
            <person name="Haridas S."/>
            <person name="Albert R."/>
            <person name="Binder M."/>
            <person name="Bloem J."/>
            <person name="Labutti K."/>
            <person name="Salamov A."/>
            <person name="Andreopoulos B."/>
            <person name="Baker S."/>
            <person name="Barry K."/>
            <person name="Bills G."/>
            <person name="Bluhm B."/>
            <person name="Cannon C."/>
            <person name="Castanera R."/>
            <person name="Culley D."/>
            <person name="Daum C."/>
            <person name="Ezra D."/>
            <person name="Gonzalez J."/>
            <person name="Henrissat B."/>
            <person name="Kuo A."/>
            <person name="Liang C."/>
            <person name="Lipzen A."/>
            <person name="Lutzoni F."/>
            <person name="Magnuson J."/>
            <person name="Mondo S."/>
            <person name="Nolan M."/>
            <person name="Ohm R."/>
            <person name="Pangilinan J."/>
            <person name="Park H.-J."/>
            <person name="Ramirez L."/>
            <person name="Alfaro M."/>
            <person name="Sun H."/>
            <person name="Tritt A."/>
            <person name="Yoshinaga Y."/>
            <person name="Zwiers L.-H."/>
            <person name="Turgeon B."/>
            <person name="Goodwin S."/>
            <person name="Spatafora J."/>
            <person name="Crous P."/>
            <person name="Grigoriev I."/>
        </authorList>
    </citation>
    <scope>NUCLEOTIDE SEQUENCE</scope>
    <source>
        <strain evidence="1">CBS 130266</strain>
    </source>
</reference>
<organism evidence="1 2">
    <name type="scientific">Tothia fuscella</name>
    <dbReference type="NCBI Taxonomy" id="1048955"/>
    <lineage>
        <taxon>Eukaryota</taxon>
        <taxon>Fungi</taxon>
        <taxon>Dikarya</taxon>
        <taxon>Ascomycota</taxon>
        <taxon>Pezizomycotina</taxon>
        <taxon>Dothideomycetes</taxon>
        <taxon>Pleosporomycetidae</taxon>
        <taxon>Venturiales</taxon>
        <taxon>Cylindrosympodiaceae</taxon>
        <taxon>Tothia</taxon>
    </lineage>
</organism>
<dbReference type="EMBL" id="MU007115">
    <property type="protein sequence ID" value="KAF2419894.1"/>
    <property type="molecule type" value="Genomic_DNA"/>
</dbReference>
<keyword evidence="2" id="KW-1185">Reference proteome</keyword>
<dbReference type="Proteomes" id="UP000800235">
    <property type="component" value="Unassembled WGS sequence"/>
</dbReference>
<gene>
    <name evidence="1" type="ORF">EJ08DRAFT_653969</name>
</gene>
<sequence>MPTNNSNLRQFTFLELPAEIRNKIYAYVVVMPEGRTLYPIAYRSRRRSGTDTFRLKSQILNGARGLLLAKNGINLTGLGTTLFLLNSQILREAHSLLLAKNCINLTGLRVYTISEKRHMLQQAVHFKCEFSRVQDMNDVKSEDDILDFLISHKNIQTLKVKFELMSDNFKKRDDIGVLRGSSDVRQFMRRLRRVKVHERILFYWSLDADWAVEPWILEGIPRMEEKMRNKMMVVRDGE</sequence>
<name>A0A9P4TTA4_9PEZI</name>
<evidence type="ECO:0000313" key="2">
    <source>
        <dbReference type="Proteomes" id="UP000800235"/>
    </source>
</evidence>
<dbReference type="OrthoDB" id="5413827at2759"/>
<comment type="caution">
    <text evidence="1">The sequence shown here is derived from an EMBL/GenBank/DDBJ whole genome shotgun (WGS) entry which is preliminary data.</text>
</comment>
<dbReference type="AlphaFoldDB" id="A0A9P4TTA4"/>
<protein>
    <submittedName>
        <fullName evidence="1">Uncharacterized protein</fullName>
    </submittedName>
</protein>